<evidence type="ECO:0000313" key="2">
    <source>
        <dbReference type="Proteomes" id="UP000092018"/>
    </source>
</evidence>
<gene>
    <name evidence="1" type="ORF">A6E01_20410</name>
</gene>
<dbReference type="RefSeq" id="WP_065211337.1">
    <property type="nucleotide sequence ID" value="NZ_CP016179.1"/>
</dbReference>
<dbReference type="AlphaFoldDB" id="A0AAN0XZS2"/>
<reference evidence="1 2" key="1">
    <citation type="submission" date="2016-06" db="EMBL/GenBank/DDBJ databases">
        <title>Adaptive Radiation by Waves of Gene Transfer Leads to Fine-Scale Resource Partitioning in Marine Microbes.</title>
        <authorList>
            <person name="Hehemann J.-H."/>
            <person name="Arevalo P."/>
            <person name="Datta M.S."/>
            <person name="Yu X."/>
            <person name="Corzett C."/>
            <person name="Henschel A."/>
            <person name="Preheim S.P."/>
            <person name="Timberlake S."/>
            <person name="Alm E.J."/>
            <person name="Polz M.F."/>
        </authorList>
    </citation>
    <scope>NUCLEOTIDE SEQUENCE [LARGE SCALE GENOMIC DNA]</scope>
    <source>
        <strain evidence="1 2">FF50</strain>
        <plasmid evidence="1 2">unnamed1</plasmid>
    </source>
</reference>
<dbReference type="Proteomes" id="UP000092018">
    <property type="component" value="Plasmid unnamed1"/>
</dbReference>
<name>A0AAN0XZS2_9VIBR</name>
<organism evidence="1 2">
    <name type="scientific">Vibrio breoganii</name>
    <dbReference type="NCBI Taxonomy" id="553239"/>
    <lineage>
        <taxon>Bacteria</taxon>
        <taxon>Pseudomonadati</taxon>
        <taxon>Pseudomonadota</taxon>
        <taxon>Gammaproteobacteria</taxon>
        <taxon>Vibrionales</taxon>
        <taxon>Vibrionaceae</taxon>
        <taxon>Vibrio</taxon>
    </lineage>
</organism>
<dbReference type="KEGG" id="vbr:A6E01_20410"/>
<dbReference type="EMBL" id="CP016179">
    <property type="protein sequence ID" value="ANO35578.1"/>
    <property type="molecule type" value="Genomic_DNA"/>
</dbReference>
<evidence type="ECO:0000313" key="1">
    <source>
        <dbReference type="EMBL" id="ANO35578.1"/>
    </source>
</evidence>
<sequence>MFLMQLYPTQDLPRFFDWCLENAEGFEAQDCDESLHYYNGDVFVGGFAGDTGSHFLADNEEAVQLFQAYKREVQLTPQEETFYV</sequence>
<accession>A0AAN0XZS2</accession>
<geneLocation type="plasmid" evidence="1 2">
    <name>unnamed1</name>
</geneLocation>
<protein>
    <submittedName>
        <fullName evidence="1">Uncharacterized protein</fullName>
    </submittedName>
</protein>
<keyword evidence="1" id="KW-0614">Plasmid</keyword>
<proteinExistence type="predicted"/>